<evidence type="ECO:0000256" key="6">
    <source>
        <dbReference type="ARBA" id="ARBA00038447"/>
    </source>
</evidence>
<dbReference type="Proteomes" id="UP001162164">
    <property type="component" value="Unassembled WGS sequence"/>
</dbReference>
<sequence>MNKMRIRKRFKVSPSEGPSEEWSIIELQGDLKSHTDSNFEGKFIGDLHFTKSGTPVLIIGHHLMYGKEAKLEKPFALLEKKKTEDSTEYLVRSIITNKIIFKTRPKPIVGKE</sequence>
<evidence type="ECO:0000256" key="2">
    <source>
        <dbReference type="ARBA" id="ARBA00022705"/>
    </source>
</evidence>
<organism evidence="7 8">
    <name type="scientific">Molorchus minor</name>
    <dbReference type="NCBI Taxonomy" id="1323400"/>
    <lineage>
        <taxon>Eukaryota</taxon>
        <taxon>Metazoa</taxon>
        <taxon>Ecdysozoa</taxon>
        <taxon>Arthropoda</taxon>
        <taxon>Hexapoda</taxon>
        <taxon>Insecta</taxon>
        <taxon>Pterygota</taxon>
        <taxon>Neoptera</taxon>
        <taxon>Endopterygota</taxon>
        <taxon>Coleoptera</taxon>
        <taxon>Polyphaga</taxon>
        <taxon>Cucujiformia</taxon>
        <taxon>Chrysomeloidea</taxon>
        <taxon>Cerambycidae</taxon>
        <taxon>Lamiinae</taxon>
        <taxon>Monochamini</taxon>
        <taxon>Molorchus</taxon>
    </lineage>
</organism>
<evidence type="ECO:0008006" key="9">
    <source>
        <dbReference type="Google" id="ProtNLM"/>
    </source>
</evidence>
<gene>
    <name evidence="7" type="ORF">NQ317_013155</name>
</gene>
<evidence type="ECO:0000313" key="7">
    <source>
        <dbReference type="EMBL" id="KAJ8982683.1"/>
    </source>
</evidence>
<proteinExistence type="inferred from homology"/>
<evidence type="ECO:0000256" key="3">
    <source>
        <dbReference type="ARBA" id="ARBA00023125"/>
    </source>
</evidence>
<keyword evidence="4" id="KW-0539">Nucleus</keyword>
<dbReference type="EMBL" id="JAPWTJ010000112">
    <property type="protein sequence ID" value="KAJ8982683.1"/>
    <property type="molecule type" value="Genomic_DNA"/>
</dbReference>
<keyword evidence="8" id="KW-1185">Reference proteome</keyword>
<name>A0ABQ9JWH7_9CUCU</name>
<dbReference type="PANTHER" id="PTHR28605">
    <property type="entry name" value="CTF8, CHROMOSOME TRANSMISSION FIDELITY FACTOR 8 HOMOLOG (S. CEREVISIAE)"/>
    <property type="match status" value="1"/>
</dbReference>
<dbReference type="InterPro" id="IPR018607">
    <property type="entry name" value="Ctf8"/>
</dbReference>
<reference evidence="7" key="1">
    <citation type="journal article" date="2023" name="Insect Mol. Biol.">
        <title>Genome sequencing provides insights into the evolution of gene families encoding plant cell wall-degrading enzymes in longhorned beetles.</title>
        <authorList>
            <person name="Shin N.R."/>
            <person name="Okamura Y."/>
            <person name="Kirsch R."/>
            <person name="Pauchet Y."/>
        </authorList>
    </citation>
    <scope>NUCLEOTIDE SEQUENCE</scope>
    <source>
        <strain evidence="7">MMC_N1</strain>
    </source>
</reference>
<comment type="subcellular location">
    <subcellularLocation>
        <location evidence="1">Nucleus</location>
    </subcellularLocation>
</comment>
<dbReference type="PANTHER" id="PTHR28605:SF1">
    <property type="entry name" value="CHROMOSOME TRANSMISSION FIDELITY FACTOR 8"/>
    <property type="match status" value="1"/>
</dbReference>
<accession>A0ABQ9JWH7</accession>
<evidence type="ECO:0000256" key="5">
    <source>
        <dbReference type="ARBA" id="ARBA00023306"/>
    </source>
</evidence>
<evidence type="ECO:0000256" key="1">
    <source>
        <dbReference type="ARBA" id="ARBA00004123"/>
    </source>
</evidence>
<keyword evidence="3" id="KW-0238">DNA-binding</keyword>
<evidence type="ECO:0000256" key="4">
    <source>
        <dbReference type="ARBA" id="ARBA00023242"/>
    </source>
</evidence>
<dbReference type="Pfam" id="PF09696">
    <property type="entry name" value="Ctf8"/>
    <property type="match status" value="1"/>
</dbReference>
<evidence type="ECO:0000313" key="8">
    <source>
        <dbReference type="Proteomes" id="UP001162164"/>
    </source>
</evidence>
<keyword evidence="5" id="KW-0131">Cell cycle</keyword>
<comment type="caution">
    <text evidence="7">The sequence shown here is derived from an EMBL/GenBank/DDBJ whole genome shotgun (WGS) entry which is preliminary data.</text>
</comment>
<keyword evidence="2" id="KW-0235">DNA replication</keyword>
<protein>
    <recommendedName>
        <fullName evidence="9">Chromosome transmission fidelity protein 8</fullName>
    </recommendedName>
</protein>
<comment type="similarity">
    <text evidence="6">Belongs to the CTF8 family.</text>
</comment>